<evidence type="ECO:0000313" key="3">
    <source>
        <dbReference type="Proteomes" id="UP000034764"/>
    </source>
</evidence>
<protein>
    <submittedName>
        <fullName evidence="2">Uncharacterized protein</fullName>
    </submittedName>
</protein>
<name>A0A0G0P6V4_9BACT</name>
<keyword evidence="1" id="KW-0472">Membrane</keyword>
<keyword evidence="1" id="KW-1133">Transmembrane helix</keyword>
<accession>A0A0G0P6V4</accession>
<dbReference type="EMBL" id="LBXD01000002">
    <property type="protein sequence ID" value="KKR23979.1"/>
    <property type="molecule type" value="Genomic_DNA"/>
</dbReference>
<feature type="transmembrane region" description="Helical" evidence="1">
    <location>
        <begin position="105"/>
        <end position="123"/>
    </location>
</feature>
<gene>
    <name evidence="2" type="ORF">UT53_C0002G0012</name>
</gene>
<feature type="transmembrane region" description="Helical" evidence="1">
    <location>
        <begin position="75"/>
        <end position="99"/>
    </location>
</feature>
<keyword evidence="1" id="KW-0812">Transmembrane</keyword>
<proteinExistence type="predicted"/>
<comment type="caution">
    <text evidence="2">The sequence shown here is derived from an EMBL/GenBank/DDBJ whole genome shotgun (WGS) entry which is preliminary data.</text>
</comment>
<organism evidence="2 3">
    <name type="scientific">Candidatus Yanofskybacteria bacterium GW2011_GWD2_39_48</name>
    <dbReference type="NCBI Taxonomy" id="1619031"/>
    <lineage>
        <taxon>Bacteria</taxon>
        <taxon>Candidatus Yanofskyibacteriota</taxon>
    </lineage>
</organism>
<dbReference type="Proteomes" id="UP000034764">
    <property type="component" value="Unassembled WGS sequence"/>
</dbReference>
<dbReference type="AlphaFoldDB" id="A0A0G0P6V4"/>
<evidence type="ECO:0000256" key="1">
    <source>
        <dbReference type="SAM" id="Phobius"/>
    </source>
</evidence>
<sequence length="134" mass="15012">MIDWIFLFVDHQSKLELIIGEIIAGIGVLLCALASPFFIRNRELIVELRQKIASFNSDENTAPLSLRLITAEAGCFQYGLLSILALMLFSGYSFVGIVAFRDMPFVSTGFFIFLALILGWFYLRISIGLNHKTG</sequence>
<evidence type="ECO:0000313" key="2">
    <source>
        <dbReference type="EMBL" id="KKR23979.1"/>
    </source>
</evidence>
<feature type="transmembrane region" description="Helical" evidence="1">
    <location>
        <begin position="17"/>
        <end position="39"/>
    </location>
</feature>
<reference evidence="2 3" key="1">
    <citation type="journal article" date="2015" name="Nature">
        <title>rRNA introns, odd ribosomes, and small enigmatic genomes across a large radiation of phyla.</title>
        <authorList>
            <person name="Brown C.T."/>
            <person name="Hug L.A."/>
            <person name="Thomas B.C."/>
            <person name="Sharon I."/>
            <person name="Castelle C.J."/>
            <person name="Singh A."/>
            <person name="Wilkins M.J."/>
            <person name="Williams K.H."/>
            <person name="Banfield J.F."/>
        </authorList>
    </citation>
    <scope>NUCLEOTIDE SEQUENCE [LARGE SCALE GENOMIC DNA]</scope>
</reference>